<reference evidence="2" key="1">
    <citation type="submission" date="2019-10" db="EMBL/GenBank/DDBJ databases">
        <authorList>
            <consortium name="DOE Joint Genome Institute"/>
            <person name="Kuo A."/>
            <person name="Miyauchi S."/>
            <person name="Kiss E."/>
            <person name="Drula E."/>
            <person name="Kohler A."/>
            <person name="Sanchez-Garcia M."/>
            <person name="Andreopoulos B."/>
            <person name="Barry K.W."/>
            <person name="Bonito G."/>
            <person name="Buee M."/>
            <person name="Carver A."/>
            <person name="Chen C."/>
            <person name="Cichocki N."/>
            <person name="Clum A."/>
            <person name="Culley D."/>
            <person name="Crous P.W."/>
            <person name="Fauchery L."/>
            <person name="Girlanda M."/>
            <person name="Hayes R."/>
            <person name="Keri Z."/>
            <person name="LaButti K."/>
            <person name="Lipzen A."/>
            <person name="Lombard V."/>
            <person name="Magnuson J."/>
            <person name="Maillard F."/>
            <person name="Morin E."/>
            <person name="Murat C."/>
            <person name="Nolan M."/>
            <person name="Ohm R."/>
            <person name="Pangilinan J."/>
            <person name="Pereira M."/>
            <person name="Perotto S."/>
            <person name="Peter M."/>
            <person name="Riley R."/>
            <person name="Sitrit Y."/>
            <person name="Stielow B."/>
            <person name="Szollosi G."/>
            <person name="Zifcakova L."/>
            <person name="Stursova M."/>
            <person name="Spatafora J.W."/>
            <person name="Tedersoo L."/>
            <person name="Vaario L.-M."/>
            <person name="Yamada A."/>
            <person name="Yan M."/>
            <person name="Wang P."/>
            <person name="Xu J."/>
            <person name="Bruns T."/>
            <person name="Baldrian P."/>
            <person name="Vilgalys R."/>
            <person name="Henrissat B."/>
            <person name="Grigoriev I.V."/>
            <person name="Hibbett D."/>
            <person name="Nagy L.G."/>
            <person name="Martin F.M."/>
        </authorList>
    </citation>
    <scope>NUCLEOTIDE SEQUENCE</scope>
    <source>
        <strain evidence="2">BED1</strain>
    </source>
</reference>
<dbReference type="AlphaFoldDB" id="A0AAD4BKE7"/>
<name>A0AAD4BKE7_BOLED</name>
<accession>A0AAD4BKE7</accession>
<sequence length="142" mass="15337">MLKVERCTLVVVILVSSQLTRCFGVGTYAAVARCTDCSAAEQIGHLLFHGENAFISSTEHRVDRVNCNLSIIALASLNAAHPVRSNVLGLNFTRQDSKFIGADVQAAYGPSRNHSLQPRHCMGEGGFGRHCHCVKGANSVRD</sequence>
<keyword evidence="3" id="KW-1185">Reference proteome</keyword>
<comment type="caution">
    <text evidence="2">The sequence shown here is derived from an EMBL/GenBank/DDBJ whole genome shotgun (WGS) entry which is preliminary data.</text>
</comment>
<feature type="chain" id="PRO_5041944364" description="Secreted protein" evidence="1">
    <location>
        <begin position="25"/>
        <end position="142"/>
    </location>
</feature>
<protein>
    <recommendedName>
        <fullName evidence="4">Secreted protein</fullName>
    </recommendedName>
</protein>
<evidence type="ECO:0008006" key="4">
    <source>
        <dbReference type="Google" id="ProtNLM"/>
    </source>
</evidence>
<evidence type="ECO:0000256" key="1">
    <source>
        <dbReference type="SAM" id="SignalP"/>
    </source>
</evidence>
<feature type="signal peptide" evidence="1">
    <location>
        <begin position="1"/>
        <end position="24"/>
    </location>
</feature>
<gene>
    <name evidence="2" type="ORF">L210DRAFT_429084</name>
</gene>
<evidence type="ECO:0000313" key="3">
    <source>
        <dbReference type="Proteomes" id="UP001194468"/>
    </source>
</evidence>
<dbReference type="Proteomes" id="UP001194468">
    <property type="component" value="Unassembled WGS sequence"/>
</dbReference>
<organism evidence="2 3">
    <name type="scientific">Boletus edulis BED1</name>
    <dbReference type="NCBI Taxonomy" id="1328754"/>
    <lineage>
        <taxon>Eukaryota</taxon>
        <taxon>Fungi</taxon>
        <taxon>Dikarya</taxon>
        <taxon>Basidiomycota</taxon>
        <taxon>Agaricomycotina</taxon>
        <taxon>Agaricomycetes</taxon>
        <taxon>Agaricomycetidae</taxon>
        <taxon>Boletales</taxon>
        <taxon>Boletineae</taxon>
        <taxon>Boletaceae</taxon>
        <taxon>Boletoideae</taxon>
        <taxon>Boletus</taxon>
    </lineage>
</organism>
<reference evidence="2" key="2">
    <citation type="journal article" date="2020" name="Nat. Commun.">
        <title>Large-scale genome sequencing of mycorrhizal fungi provides insights into the early evolution of symbiotic traits.</title>
        <authorList>
            <person name="Miyauchi S."/>
            <person name="Kiss E."/>
            <person name="Kuo A."/>
            <person name="Drula E."/>
            <person name="Kohler A."/>
            <person name="Sanchez-Garcia M."/>
            <person name="Morin E."/>
            <person name="Andreopoulos B."/>
            <person name="Barry K.W."/>
            <person name="Bonito G."/>
            <person name="Buee M."/>
            <person name="Carver A."/>
            <person name="Chen C."/>
            <person name="Cichocki N."/>
            <person name="Clum A."/>
            <person name="Culley D."/>
            <person name="Crous P.W."/>
            <person name="Fauchery L."/>
            <person name="Girlanda M."/>
            <person name="Hayes R.D."/>
            <person name="Keri Z."/>
            <person name="LaButti K."/>
            <person name="Lipzen A."/>
            <person name="Lombard V."/>
            <person name="Magnuson J."/>
            <person name="Maillard F."/>
            <person name="Murat C."/>
            <person name="Nolan M."/>
            <person name="Ohm R.A."/>
            <person name="Pangilinan J."/>
            <person name="Pereira M.F."/>
            <person name="Perotto S."/>
            <person name="Peter M."/>
            <person name="Pfister S."/>
            <person name="Riley R."/>
            <person name="Sitrit Y."/>
            <person name="Stielow J.B."/>
            <person name="Szollosi G."/>
            <person name="Zifcakova L."/>
            <person name="Stursova M."/>
            <person name="Spatafora J.W."/>
            <person name="Tedersoo L."/>
            <person name="Vaario L.M."/>
            <person name="Yamada A."/>
            <person name="Yan M."/>
            <person name="Wang P."/>
            <person name="Xu J."/>
            <person name="Bruns T."/>
            <person name="Baldrian P."/>
            <person name="Vilgalys R."/>
            <person name="Dunand C."/>
            <person name="Henrissat B."/>
            <person name="Grigoriev I.V."/>
            <person name="Hibbett D."/>
            <person name="Nagy L.G."/>
            <person name="Martin F.M."/>
        </authorList>
    </citation>
    <scope>NUCLEOTIDE SEQUENCE</scope>
    <source>
        <strain evidence="2">BED1</strain>
    </source>
</reference>
<dbReference type="EMBL" id="WHUW01000037">
    <property type="protein sequence ID" value="KAF8433008.1"/>
    <property type="molecule type" value="Genomic_DNA"/>
</dbReference>
<evidence type="ECO:0000313" key="2">
    <source>
        <dbReference type="EMBL" id="KAF8433008.1"/>
    </source>
</evidence>
<proteinExistence type="predicted"/>
<keyword evidence="1" id="KW-0732">Signal</keyword>